<keyword evidence="3" id="KW-0067">ATP-binding</keyword>
<dbReference type="PROSITE" id="PS51206">
    <property type="entry name" value="SF3_HELICASE_1"/>
    <property type="match status" value="1"/>
</dbReference>
<feature type="domain" description="SF3 helicase" evidence="4">
    <location>
        <begin position="62"/>
        <end position="222"/>
    </location>
</feature>
<dbReference type="InterPro" id="IPR051620">
    <property type="entry name" value="ORF904-like_C"/>
</dbReference>
<dbReference type="InterPro" id="IPR045455">
    <property type="entry name" value="NrS-1_pol-like_helicase"/>
</dbReference>
<dbReference type="PANTHER" id="PTHR35372">
    <property type="entry name" value="ATP BINDING PROTEIN-RELATED"/>
    <property type="match status" value="1"/>
</dbReference>
<dbReference type="InterPro" id="IPR014818">
    <property type="entry name" value="Phage/plasmid_primase_P4_C"/>
</dbReference>
<evidence type="ECO:0000256" key="3">
    <source>
        <dbReference type="ARBA" id="ARBA00022840"/>
    </source>
</evidence>
<evidence type="ECO:0000259" key="4">
    <source>
        <dbReference type="PROSITE" id="PS51206"/>
    </source>
</evidence>
<accession>X0V5R8</accession>
<dbReference type="InterPro" id="IPR014015">
    <property type="entry name" value="Helicase_SF3_DNA-vir"/>
</dbReference>
<dbReference type="EMBL" id="BARS01011994">
    <property type="protein sequence ID" value="GAF95960.1"/>
    <property type="molecule type" value="Genomic_DNA"/>
</dbReference>
<keyword evidence="2" id="KW-0378">Hydrolase</keyword>
<dbReference type="SUPFAM" id="SSF52540">
    <property type="entry name" value="P-loop containing nucleoside triphosphate hydrolases"/>
    <property type="match status" value="1"/>
</dbReference>
<reference evidence="5" key="1">
    <citation type="journal article" date="2014" name="Front. Microbiol.">
        <title>High frequency of phylogenetically diverse reductive dehalogenase-homologous genes in deep subseafloor sedimentary metagenomes.</title>
        <authorList>
            <person name="Kawai M."/>
            <person name="Futagami T."/>
            <person name="Toyoda A."/>
            <person name="Takaki Y."/>
            <person name="Nishi S."/>
            <person name="Hori S."/>
            <person name="Arai W."/>
            <person name="Tsubouchi T."/>
            <person name="Morono Y."/>
            <person name="Uchiyama I."/>
            <person name="Ito T."/>
            <person name="Fujiyama A."/>
            <person name="Inagaki F."/>
            <person name="Takami H."/>
        </authorList>
    </citation>
    <scope>NUCLEOTIDE SEQUENCE</scope>
    <source>
        <strain evidence="5">Expedition CK06-06</strain>
    </source>
</reference>
<evidence type="ECO:0000256" key="2">
    <source>
        <dbReference type="ARBA" id="ARBA00022801"/>
    </source>
</evidence>
<sequence length="242" mass="27013">TLDADPMLLNMANGTLDLRTGKLREHSSLDMLTQLSGTEWDEKAGCPRWLQFLDEVFAGDQELIDYIQAAVGYSLTGSVEEHALFFCYGGGCNGKSTFLSVLQDMLGEYGHAGASGLLQQRGMGRAHPTEQAMLHNKRLVVCQELEEGLPWAESVVKHLTGGDAIATRRMREDFWTMKPTHKLWVAGNAKPVVKEATDGIWRRMKLVPFTVSFEGREDTQLERELRKELAGILTWAVEGAMR</sequence>
<feature type="non-terminal residue" evidence="5">
    <location>
        <position position="242"/>
    </location>
</feature>
<evidence type="ECO:0000256" key="1">
    <source>
        <dbReference type="ARBA" id="ARBA00022741"/>
    </source>
</evidence>
<comment type="caution">
    <text evidence="5">The sequence shown here is derived from an EMBL/GenBank/DDBJ whole genome shotgun (WGS) entry which is preliminary data.</text>
</comment>
<dbReference type="Gene3D" id="3.40.50.300">
    <property type="entry name" value="P-loop containing nucleotide triphosphate hydrolases"/>
    <property type="match status" value="1"/>
</dbReference>
<keyword evidence="1" id="KW-0547">Nucleotide-binding</keyword>
<dbReference type="InterPro" id="IPR027417">
    <property type="entry name" value="P-loop_NTPase"/>
</dbReference>
<dbReference type="InterPro" id="IPR006500">
    <property type="entry name" value="Helicase_put_C_phage/plasmid"/>
</dbReference>
<dbReference type="NCBIfam" id="TIGR01613">
    <property type="entry name" value="primase_Cterm"/>
    <property type="match status" value="1"/>
</dbReference>
<name>X0V5R8_9ZZZZ</name>
<dbReference type="Pfam" id="PF19263">
    <property type="entry name" value="DUF5906"/>
    <property type="match status" value="1"/>
</dbReference>
<protein>
    <recommendedName>
        <fullName evidence="4">SF3 helicase domain-containing protein</fullName>
    </recommendedName>
</protein>
<proteinExistence type="predicted"/>
<dbReference type="GO" id="GO:0005524">
    <property type="term" value="F:ATP binding"/>
    <property type="evidence" value="ECO:0007669"/>
    <property type="project" value="UniProtKB-KW"/>
</dbReference>
<dbReference type="Pfam" id="PF08706">
    <property type="entry name" value="D5_N"/>
    <property type="match status" value="1"/>
</dbReference>
<dbReference type="PANTHER" id="PTHR35372:SF2">
    <property type="entry name" value="SF3 HELICASE DOMAIN-CONTAINING PROTEIN"/>
    <property type="match status" value="1"/>
</dbReference>
<dbReference type="GO" id="GO:0016787">
    <property type="term" value="F:hydrolase activity"/>
    <property type="evidence" value="ECO:0007669"/>
    <property type="project" value="UniProtKB-KW"/>
</dbReference>
<feature type="non-terminal residue" evidence="5">
    <location>
        <position position="1"/>
    </location>
</feature>
<dbReference type="AlphaFoldDB" id="X0V5R8"/>
<evidence type="ECO:0000313" key="5">
    <source>
        <dbReference type="EMBL" id="GAF95960.1"/>
    </source>
</evidence>
<organism evidence="5">
    <name type="scientific">marine sediment metagenome</name>
    <dbReference type="NCBI Taxonomy" id="412755"/>
    <lineage>
        <taxon>unclassified sequences</taxon>
        <taxon>metagenomes</taxon>
        <taxon>ecological metagenomes</taxon>
    </lineage>
</organism>
<gene>
    <name evidence="5" type="ORF">S01H1_21582</name>
</gene>